<dbReference type="PRINTS" id="PR00598">
    <property type="entry name" value="HTHMARR"/>
</dbReference>
<dbReference type="SMART" id="SM00347">
    <property type="entry name" value="HTH_MARR"/>
    <property type="match status" value="1"/>
</dbReference>
<keyword evidence="6" id="KW-1185">Reference proteome</keyword>
<dbReference type="SUPFAM" id="SSF46785">
    <property type="entry name" value="Winged helix' DNA-binding domain"/>
    <property type="match status" value="1"/>
</dbReference>
<dbReference type="GO" id="GO:0003677">
    <property type="term" value="F:DNA binding"/>
    <property type="evidence" value="ECO:0007669"/>
    <property type="project" value="UniProtKB-KW"/>
</dbReference>
<keyword evidence="1" id="KW-0805">Transcription regulation</keyword>
<evidence type="ECO:0000256" key="2">
    <source>
        <dbReference type="ARBA" id="ARBA00023125"/>
    </source>
</evidence>
<organism evidence="5 6">
    <name type="scientific">Rhizobium setariae</name>
    <dbReference type="NCBI Taxonomy" id="2801340"/>
    <lineage>
        <taxon>Bacteria</taxon>
        <taxon>Pseudomonadati</taxon>
        <taxon>Pseudomonadota</taxon>
        <taxon>Alphaproteobacteria</taxon>
        <taxon>Hyphomicrobiales</taxon>
        <taxon>Rhizobiaceae</taxon>
        <taxon>Rhizobium/Agrobacterium group</taxon>
        <taxon>Rhizobium</taxon>
    </lineage>
</organism>
<dbReference type="AlphaFoldDB" id="A0A937CN41"/>
<dbReference type="PROSITE" id="PS01117">
    <property type="entry name" value="HTH_MARR_1"/>
    <property type="match status" value="1"/>
</dbReference>
<evidence type="ECO:0000259" key="4">
    <source>
        <dbReference type="PROSITE" id="PS50995"/>
    </source>
</evidence>
<evidence type="ECO:0000313" key="5">
    <source>
        <dbReference type="EMBL" id="MBL0371619.1"/>
    </source>
</evidence>
<dbReference type="PROSITE" id="PS50995">
    <property type="entry name" value="HTH_MARR_2"/>
    <property type="match status" value="1"/>
</dbReference>
<dbReference type="GO" id="GO:0003700">
    <property type="term" value="F:DNA-binding transcription factor activity"/>
    <property type="evidence" value="ECO:0007669"/>
    <property type="project" value="InterPro"/>
</dbReference>
<evidence type="ECO:0000313" key="6">
    <source>
        <dbReference type="Proteomes" id="UP000633219"/>
    </source>
</evidence>
<dbReference type="Proteomes" id="UP000633219">
    <property type="component" value="Unassembled WGS sequence"/>
</dbReference>
<reference evidence="5" key="1">
    <citation type="submission" date="2021-01" db="EMBL/GenBank/DDBJ databases">
        <title>Rhizobium sp. strain KVB221 16S ribosomal RNA gene Genome sequencing and assembly.</title>
        <authorList>
            <person name="Kang M."/>
        </authorList>
    </citation>
    <scope>NUCLEOTIDE SEQUENCE</scope>
    <source>
        <strain evidence="5">KVB221</strain>
    </source>
</reference>
<dbReference type="PANTHER" id="PTHR42756">
    <property type="entry name" value="TRANSCRIPTIONAL REGULATOR, MARR"/>
    <property type="match status" value="1"/>
</dbReference>
<dbReference type="Gene3D" id="1.10.10.10">
    <property type="entry name" value="Winged helix-like DNA-binding domain superfamily/Winged helix DNA-binding domain"/>
    <property type="match status" value="1"/>
</dbReference>
<dbReference type="InterPro" id="IPR036388">
    <property type="entry name" value="WH-like_DNA-bd_sf"/>
</dbReference>
<keyword evidence="3" id="KW-0804">Transcription</keyword>
<dbReference type="PANTHER" id="PTHR42756:SF1">
    <property type="entry name" value="TRANSCRIPTIONAL REPRESSOR OF EMRAB OPERON"/>
    <property type="match status" value="1"/>
</dbReference>
<protein>
    <submittedName>
        <fullName evidence="5">Winged helix-turn-helix transcriptional regulator</fullName>
    </submittedName>
</protein>
<dbReference type="RefSeq" id="WP_201654753.1">
    <property type="nucleotide sequence ID" value="NZ_JAEQNC010000003.1"/>
</dbReference>
<dbReference type="InterPro" id="IPR023187">
    <property type="entry name" value="Tscrpt_reg_MarR-type_CS"/>
</dbReference>
<accession>A0A937CN41</accession>
<evidence type="ECO:0000256" key="3">
    <source>
        <dbReference type="ARBA" id="ARBA00023163"/>
    </source>
</evidence>
<sequence length="154" mass="17087">MKDTEQSQPHEQCPCLSQDYPVSFAIFALARSHRARAAQLLAEIGLFPGQEILLMQLGEKDGQPQKSLCETIGLDHSTVAKSLTRLERCGLIERRKCAEDGRVSQVYLTDKGREARNAICGVWANLEQMTVQHLTPAEQAQLISLAERIKPCVG</sequence>
<dbReference type="InterPro" id="IPR036390">
    <property type="entry name" value="WH_DNA-bd_sf"/>
</dbReference>
<dbReference type="InterPro" id="IPR000835">
    <property type="entry name" value="HTH_MarR-typ"/>
</dbReference>
<dbReference type="EMBL" id="JAEQNC010000003">
    <property type="protein sequence ID" value="MBL0371619.1"/>
    <property type="molecule type" value="Genomic_DNA"/>
</dbReference>
<evidence type="ECO:0000256" key="1">
    <source>
        <dbReference type="ARBA" id="ARBA00023015"/>
    </source>
</evidence>
<dbReference type="Pfam" id="PF01047">
    <property type="entry name" value="MarR"/>
    <property type="match status" value="1"/>
</dbReference>
<gene>
    <name evidence="5" type="ORF">JJB09_06225</name>
</gene>
<comment type="caution">
    <text evidence="5">The sequence shown here is derived from an EMBL/GenBank/DDBJ whole genome shotgun (WGS) entry which is preliminary data.</text>
</comment>
<name>A0A937CN41_9HYPH</name>
<proteinExistence type="predicted"/>
<keyword evidence="2" id="KW-0238">DNA-binding</keyword>
<feature type="domain" description="HTH marR-type" evidence="4">
    <location>
        <begin position="19"/>
        <end position="151"/>
    </location>
</feature>